<dbReference type="Proteomes" id="UP001190640">
    <property type="component" value="Chromosome 8"/>
</dbReference>
<dbReference type="PROSITE" id="PS50143">
    <property type="entry name" value="BIR_REPEAT_2"/>
    <property type="match status" value="3"/>
</dbReference>
<dbReference type="FunFam" id="3.40.50.300:FF:001126">
    <property type="entry name" value="Baculoviral IAP repeat-containing protein 1"/>
    <property type="match status" value="1"/>
</dbReference>
<keyword evidence="1" id="KW-0053">Apoptosis</keyword>
<dbReference type="GO" id="GO:0042742">
    <property type="term" value="P:defense response to bacterium"/>
    <property type="evidence" value="ECO:0007669"/>
    <property type="project" value="TreeGrafter"/>
</dbReference>
<evidence type="ECO:0000256" key="3">
    <source>
        <dbReference type="ARBA" id="ARBA00022737"/>
    </source>
</evidence>
<sequence>MATQEAAAEDPKDSNIFELDTSYLEAHHPNVNFDFRKLAEEMEEEYRPIREQLRRGFRFNSAMRNEAQRLKTFLSQPGNSRSAWAPSEMAAAGFYHTGVKTAIQCFCCGLVVLSRSITKTPYAIHRKYQPDCEFILGKEVGSISSYEVRVQNPAKSATEIKKDYKSVEVRLESFACWPSYAQDVQPALLANAGFFFTGIKDTVQCFACNGCLGNWKDEDDPWKEHAKWFPECEFLQKEKSRDEIKAYIRNYCGFVGITGKCFSISFGNTLPPDTGDSEPILNIYEDEDVRLDSFKTWPQEAQVDATSLAKAGFFYTGMKDAVQCFACAGRLAEWEAADDPWKEHAKHFPDCKQSDPGRCRSAEQPLKQSESFCDQQIHCNNNLERTASLNSSMTNVAYEESEWLQKQLSKAYSDVNFRKMFSFGDTTHFAIDLKTLYGDLAIVSKNIHNLPLQQLILPEVLESFQSVTVIEGEAGSGKTALLRKIALLWASGCCPILSRFKFVFYLSLNSRGRDEKLADMICNHLVGLEGALTGDSLKNLCQPLTNQVLFLLDDYDEMNTVPSEIEDLIQKNHLNKHCLVIAVRTNRIGSIRLHAHLIFSIGEFPLTSTIYLLRKLFSHNIRLVEEFFIQMMQEETIQSIFKTPLFVVALGAYWTQYPVSDMFTDMIILKAYLLYISLKYPQERECMKAMVSFCGELALRGLFKSCFDFSEEDLFEVGVNGDKALWFGLLSKFTAQRLRPLYKFFHLSFQEFLAGLRLSELLSSDVQENVEKGQQYLQQINTFVKISGRYKYILVYACSKPSGAVPKIISHLLNLLSCEESLESRSENDVYLQQTPKLQLMQLELLLITLRLLPDWRHSKTTEIVLKLATELAYQSNMVPVCAPMLLKFLSGKEFSLGWFGSKGGFLSCFFQDYPESLFLPSRFVVSFTGKRELADLSLAESCYSKLGVPVVDEEYAPAFKLFSDVTKQIKEDEDVANSFKSLIPRYLPDSLVKPFVHLKDHEKVPSLKFEASNVESLNAHDLHNLVILFSGFKCIELRLQNCQGLMKTIQPAIEQNLGSFKVCSLHHNLSVIEENLLLTMSSLESLEIKKITSAPETVFANLDKFIFLKELSVDLSDCQNIFDIIPEGFKNLHSIEKLLLYNVKFQSGSARLVEFMWNSPNLSVFHLQHSDFSEFGALMDAISPCKTLTEIRLTGLSFGDKDLFSLAAALPNFAALKVLDLARLEFTDEEACTAFALALGCLVTLEELVLPIGEGVSHVAKAIVQQCIHIPNLQKLEFNQSLSDEGLLEIANVAVHGGFQKLEFLLLLANHTTTESAWRTFFQILPDMPKLQKVDFSRIFTHPIKCEAATVRSFVQSVSRQPSLTTISMIGWLFDEEDIKMFDVMKEHHPQSKSLNLTWKFMLPFSPIVQE</sequence>
<dbReference type="Gene3D" id="3.40.50.300">
    <property type="entry name" value="P-loop containing nucleotide triphosphate hydrolases"/>
    <property type="match status" value="1"/>
</dbReference>
<dbReference type="GO" id="GO:0043027">
    <property type="term" value="F:cysteine-type endopeptidase inhibitor activity involved in apoptotic process"/>
    <property type="evidence" value="ECO:0007669"/>
    <property type="project" value="InterPro"/>
</dbReference>
<dbReference type="GO" id="GO:0046872">
    <property type="term" value="F:metal ion binding"/>
    <property type="evidence" value="ECO:0007669"/>
    <property type="project" value="UniProtKB-KW"/>
</dbReference>
<evidence type="ECO:0000256" key="5">
    <source>
        <dbReference type="ARBA" id="ARBA00022833"/>
    </source>
</evidence>
<dbReference type="CTD" id="4671"/>
<organism evidence="8 9">
    <name type="scientific">Eublepharis macularius</name>
    <name type="common">Leopard gecko</name>
    <name type="synonym">Cyrtodactylus macularius</name>
    <dbReference type="NCBI Taxonomy" id="481883"/>
    <lineage>
        <taxon>Eukaryota</taxon>
        <taxon>Metazoa</taxon>
        <taxon>Chordata</taxon>
        <taxon>Craniata</taxon>
        <taxon>Vertebrata</taxon>
        <taxon>Euteleostomi</taxon>
        <taxon>Lepidosauria</taxon>
        <taxon>Squamata</taxon>
        <taxon>Bifurcata</taxon>
        <taxon>Gekkota</taxon>
        <taxon>Eublepharidae</taxon>
        <taxon>Eublepharinae</taxon>
        <taxon>Eublepharis</taxon>
    </lineage>
</organism>
<dbReference type="GO" id="GO:0006915">
    <property type="term" value="P:apoptotic process"/>
    <property type="evidence" value="ECO:0007669"/>
    <property type="project" value="UniProtKB-KW"/>
</dbReference>
<keyword evidence="8" id="KW-1185">Reference proteome</keyword>
<evidence type="ECO:0000256" key="2">
    <source>
        <dbReference type="ARBA" id="ARBA00022723"/>
    </source>
</evidence>
<dbReference type="PANTHER" id="PTHR46914:SF1">
    <property type="entry name" value="BACULOVIRAL IAP REPEAT-CONTAINING PROTEIN 1"/>
    <property type="match status" value="1"/>
</dbReference>
<dbReference type="InterPro" id="IPR028789">
    <property type="entry name" value="Naip"/>
</dbReference>
<dbReference type="SMART" id="SM00238">
    <property type="entry name" value="BIR"/>
    <property type="match status" value="3"/>
</dbReference>
<gene>
    <name evidence="9" type="primary">NAIP</name>
</gene>
<dbReference type="GO" id="GO:0070269">
    <property type="term" value="P:pyroptotic inflammatory response"/>
    <property type="evidence" value="ECO:0007669"/>
    <property type="project" value="TreeGrafter"/>
</dbReference>
<dbReference type="PROSITE" id="PS01282">
    <property type="entry name" value="BIR_REPEAT_1"/>
    <property type="match status" value="1"/>
</dbReference>
<evidence type="ECO:0000313" key="8">
    <source>
        <dbReference type="Proteomes" id="UP001190640"/>
    </source>
</evidence>
<dbReference type="PROSITE" id="PS50837">
    <property type="entry name" value="NACHT"/>
    <property type="match status" value="1"/>
</dbReference>
<keyword evidence="3" id="KW-0677">Repeat</keyword>
<dbReference type="InterPro" id="IPR007111">
    <property type="entry name" value="NACHT_NTPase"/>
</dbReference>
<dbReference type="Pfam" id="PF05729">
    <property type="entry name" value="NACHT"/>
    <property type="match status" value="1"/>
</dbReference>
<dbReference type="PANTHER" id="PTHR46914">
    <property type="entry name" value="BACULOVIRAL IAP REPEAT-CONTAINING PROTEIN 1"/>
    <property type="match status" value="1"/>
</dbReference>
<keyword evidence="6" id="KW-0067">ATP-binding</keyword>
<dbReference type="GeneID" id="129334312"/>
<keyword evidence="4" id="KW-0547">Nucleotide-binding</keyword>
<dbReference type="InterPro" id="IPR001370">
    <property type="entry name" value="BIR_rpt"/>
</dbReference>
<dbReference type="Pfam" id="PF17889">
    <property type="entry name" value="NLRC4_HD"/>
    <property type="match status" value="1"/>
</dbReference>
<dbReference type="InterPro" id="IPR032675">
    <property type="entry name" value="LRR_dom_sf"/>
</dbReference>
<keyword evidence="5" id="KW-0862">Zinc</keyword>
<dbReference type="Gene3D" id="3.80.10.10">
    <property type="entry name" value="Ribonuclease Inhibitor"/>
    <property type="match status" value="1"/>
</dbReference>
<evidence type="ECO:0000259" key="7">
    <source>
        <dbReference type="PROSITE" id="PS50837"/>
    </source>
</evidence>
<evidence type="ECO:0000313" key="9">
    <source>
        <dbReference type="RefSeq" id="XP_054842283.1"/>
    </source>
</evidence>
<evidence type="ECO:0000256" key="4">
    <source>
        <dbReference type="ARBA" id="ARBA00022741"/>
    </source>
</evidence>
<keyword evidence="2" id="KW-0479">Metal-binding</keyword>
<feature type="domain" description="NACHT" evidence="7">
    <location>
        <begin position="466"/>
        <end position="586"/>
    </location>
</feature>
<dbReference type="InterPro" id="IPR053882">
    <property type="entry name" value="Nlrc4-like_WHD"/>
</dbReference>
<dbReference type="GO" id="GO:0016045">
    <property type="term" value="P:detection of bacterium"/>
    <property type="evidence" value="ECO:0007669"/>
    <property type="project" value="TreeGrafter"/>
</dbReference>
<proteinExistence type="predicted"/>
<dbReference type="SUPFAM" id="SSF52540">
    <property type="entry name" value="P-loop containing nucleoside triphosphate hydrolases"/>
    <property type="match status" value="1"/>
</dbReference>
<dbReference type="SUPFAM" id="SSF57924">
    <property type="entry name" value="Inhibitor of apoptosis (IAP) repeat"/>
    <property type="match status" value="3"/>
</dbReference>
<accession>A0AA97L4Y8</accession>
<dbReference type="Pfam" id="PF22524">
    <property type="entry name" value="WHD_Nlrc4"/>
    <property type="match status" value="1"/>
</dbReference>
<evidence type="ECO:0000256" key="1">
    <source>
        <dbReference type="ARBA" id="ARBA00022703"/>
    </source>
</evidence>
<dbReference type="InterPro" id="IPR040535">
    <property type="entry name" value="NLRC4_HD"/>
</dbReference>
<name>A0AA97L4Y8_EUBMA</name>
<dbReference type="GO" id="GO:0005524">
    <property type="term" value="F:ATP binding"/>
    <property type="evidence" value="ECO:0007669"/>
    <property type="project" value="UniProtKB-KW"/>
</dbReference>
<dbReference type="RefSeq" id="XP_054842283.1">
    <property type="nucleotide sequence ID" value="XM_054986308.1"/>
</dbReference>
<reference evidence="9" key="1">
    <citation type="submission" date="2025-08" db="UniProtKB">
        <authorList>
            <consortium name="RefSeq"/>
        </authorList>
    </citation>
    <scope>IDENTIFICATION</scope>
    <source>
        <tissue evidence="9">Blood</tissue>
    </source>
</reference>
<dbReference type="InterPro" id="IPR027417">
    <property type="entry name" value="P-loop_NTPase"/>
</dbReference>
<dbReference type="SUPFAM" id="SSF52047">
    <property type="entry name" value="RNI-like"/>
    <property type="match status" value="1"/>
</dbReference>
<dbReference type="Gene3D" id="1.10.1170.10">
    <property type="entry name" value="Inhibitor Of Apoptosis Protein (2mihbC-IAP-1), Chain A"/>
    <property type="match status" value="3"/>
</dbReference>
<dbReference type="KEGG" id="emc:129334312"/>
<dbReference type="GO" id="GO:0043066">
    <property type="term" value="P:negative regulation of apoptotic process"/>
    <property type="evidence" value="ECO:0007669"/>
    <property type="project" value="InterPro"/>
</dbReference>
<dbReference type="CDD" id="cd00022">
    <property type="entry name" value="BIR"/>
    <property type="match status" value="3"/>
</dbReference>
<protein>
    <submittedName>
        <fullName evidence="9">Baculoviral IAP repeat-containing protein 1</fullName>
    </submittedName>
</protein>
<dbReference type="GO" id="GO:0072557">
    <property type="term" value="C:IPAF inflammasome complex"/>
    <property type="evidence" value="ECO:0007669"/>
    <property type="project" value="TreeGrafter"/>
</dbReference>
<dbReference type="Pfam" id="PF00653">
    <property type="entry name" value="BIR"/>
    <property type="match status" value="3"/>
</dbReference>
<evidence type="ECO:0000256" key="6">
    <source>
        <dbReference type="ARBA" id="ARBA00022840"/>
    </source>
</evidence>